<feature type="compositionally biased region" description="Basic and acidic residues" evidence="2">
    <location>
        <begin position="222"/>
        <end position="233"/>
    </location>
</feature>
<organism evidence="4 5">
    <name type="scientific">Rotaria sordida</name>
    <dbReference type="NCBI Taxonomy" id="392033"/>
    <lineage>
        <taxon>Eukaryota</taxon>
        <taxon>Metazoa</taxon>
        <taxon>Spiralia</taxon>
        <taxon>Gnathifera</taxon>
        <taxon>Rotifera</taxon>
        <taxon>Eurotatoria</taxon>
        <taxon>Bdelloidea</taxon>
        <taxon>Philodinida</taxon>
        <taxon>Philodinidae</taxon>
        <taxon>Rotaria</taxon>
    </lineage>
</organism>
<dbReference type="PANTHER" id="PTHR48038">
    <property type="entry name" value="RIBONUCLEOPROTEIN RB97D"/>
    <property type="match status" value="1"/>
</dbReference>
<feature type="compositionally biased region" description="Low complexity" evidence="2">
    <location>
        <begin position="21"/>
        <end position="30"/>
    </location>
</feature>
<dbReference type="Proteomes" id="UP000663874">
    <property type="component" value="Unassembled WGS sequence"/>
</dbReference>
<reference evidence="4" key="1">
    <citation type="submission" date="2021-02" db="EMBL/GenBank/DDBJ databases">
        <authorList>
            <person name="Nowell W R."/>
        </authorList>
    </citation>
    <scope>NUCLEOTIDE SEQUENCE</scope>
</reference>
<proteinExistence type="predicted"/>
<dbReference type="GO" id="GO:0003723">
    <property type="term" value="F:RNA binding"/>
    <property type="evidence" value="ECO:0007669"/>
    <property type="project" value="UniProtKB-UniRule"/>
</dbReference>
<feature type="compositionally biased region" description="Basic and acidic residues" evidence="2">
    <location>
        <begin position="272"/>
        <end position="281"/>
    </location>
</feature>
<evidence type="ECO:0000256" key="1">
    <source>
        <dbReference type="PROSITE-ProRule" id="PRU00176"/>
    </source>
</evidence>
<feature type="region of interest" description="Disordered" evidence="2">
    <location>
        <begin position="1"/>
        <end position="37"/>
    </location>
</feature>
<dbReference type="InterPro" id="IPR012677">
    <property type="entry name" value="Nucleotide-bd_a/b_plait_sf"/>
</dbReference>
<keyword evidence="1" id="KW-0694">RNA-binding</keyword>
<accession>A0A819G9L0</accession>
<name>A0A819G9L0_9BILA</name>
<evidence type="ECO:0000313" key="4">
    <source>
        <dbReference type="EMBL" id="CAF3882453.1"/>
    </source>
</evidence>
<dbReference type="Gene3D" id="3.30.70.330">
    <property type="match status" value="1"/>
</dbReference>
<dbReference type="InterPro" id="IPR035979">
    <property type="entry name" value="RBD_domain_sf"/>
</dbReference>
<evidence type="ECO:0000256" key="2">
    <source>
        <dbReference type="SAM" id="MobiDB-lite"/>
    </source>
</evidence>
<evidence type="ECO:0000259" key="3">
    <source>
        <dbReference type="PROSITE" id="PS50102"/>
    </source>
</evidence>
<sequence length="287" mass="33277">MGRSRDRSYSKSPSHSRSRSRSGSLSSTSSGRAAKARNWNGEGGYRLHLSDLAIGISRREIEKLFRPYGPLNEVWVASNPPCFAFINFRHRADCERALKELDGKVVGGARIGLSWARPRNYGGRPLHTLLFRSPSPSHRRNYRDSYNSRRNDDRYNKRRYSRSRSRSPGYRRSGGNYRQRSSGSQSRSKSRTRSPSPKDTRREKRLKTSKREDERRHHHRSESKSSSDKDDNRSPYQKNGFIENEKYFRKQSSHSPSNERHQTTSSNGVNHIDTDNHHDDIQVEGQE</sequence>
<dbReference type="SUPFAM" id="SSF54928">
    <property type="entry name" value="RNA-binding domain, RBD"/>
    <property type="match status" value="1"/>
</dbReference>
<comment type="caution">
    <text evidence="4">The sequence shown here is derived from an EMBL/GenBank/DDBJ whole genome shotgun (WGS) entry which is preliminary data.</text>
</comment>
<dbReference type="AlphaFoldDB" id="A0A819G9L0"/>
<dbReference type="PANTHER" id="PTHR48038:SF1">
    <property type="entry name" value="RIBONUCLEOPROTEIN RB97D"/>
    <property type="match status" value="1"/>
</dbReference>
<dbReference type="SMART" id="SM00360">
    <property type="entry name" value="RRM"/>
    <property type="match status" value="1"/>
</dbReference>
<feature type="compositionally biased region" description="Basic and acidic residues" evidence="2">
    <location>
        <begin position="142"/>
        <end position="155"/>
    </location>
</feature>
<feature type="domain" description="RRM" evidence="3">
    <location>
        <begin position="45"/>
        <end position="118"/>
    </location>
</feature>
<feature type="region of interest" description="Disordered" evidence="2">
    <location>
        <begin position="125"/>
        <end position="287"/>
    </location>
</feature>
<gene>
    <name evidence="4" type="ORF">FNK824_LOCUS19613</name>
</gene>
<feature type="compositionally biased region" description="Basic residues" evidence="2">
    <location>
        <begin position="156"/>
        <end position="165"/>
    </location>
</feature>
<dbReference type="EMBL" id="CAJOBE010003471">
    <property type="protein sequence ID" value="CAF3882453.1"/>
    <property type="molecule type" value="Genomic_DNA"/>
</dbReference>
<protein>
    <recommendedName>
        <fullName evidence="3">RRM domain-containing protein</fullName>
    </recommendedName>
</protein>
<dbReference type="PROSITE" id="PS50102">
    <property type="entry name" value="RRM"/>
    <property type="match status" value="1"/>
</dbReference>
<feature type="compositionally biased region" description="Low complexity" evidence="2">
    <location>
        <begin position="166"/>
        <end position="195"/>
    </location>
</feature>
<dbReference type="InterPro" id="IPR000504">
    <property type="entry name" value="RRM_dom"/>
</dbReference>
<evidence type="ECO:0000313" key="5">
    <source>
        <dbReference type="Proteomes" id="UP000663874"/>
    </source>
</evidence>
<dbReference type="Pfam" id="PF00076">
    <property type="entry name" value="RRM_1"/>
    <property type="match status" value="1"/>
</dbReference>